<evidence type="ECO:0000256" key="1">
    <source>
        <dbReference type="ARBA" id="ARBA00004623"/>
    </source>
</evidence>
<comment type="caution">
    <text evidence="5">The sequence shown here is derived from an EMBL/GenBank/DDBJ whole genome shotgun (WGS) entry which is preliminary data.</text>
</comment>
<evidence type="ECO:0000313" key="5">
    <source>
        <dbReference type="EMBL" id="RHN81143.1"/>
    </source>
</evidence>
<dbReference type="Pfam" id="PF21032">
    <property type="entry name" value="PROPPIN"/>
    <property type="match status" value="1"/>
</dbReference>
<dbReference type="InterPro" id="IPR048720">
    <property type="entry name" value="PROPPIN"/>
</dbReference>
<gene>
    <name evidence="5" type="ORF">MtrunA17_Chr1g0195841</name>
</gene>
<dbReference type="InterPro" id="IPR015943">
    <property type="entry name" value="WD40/YVTN_repeat-like_dom_sf"/>
</dbReference>
<dbReference type="Gramene" id="rna5144">
    <property type="protein sequence ID" value="RHN81143.1"/>
    <property type="gene ID" value="gene5144"/>
</dbReference>
<keyword evidence="2" id="KW-0853">WD repeat</keyword>
<keyword evidence="3" id="KW-0677">Repeat</keyword>
<dbReference type="SUPFAM" id="SSF50978">
    <property type="entry name" value="WD40 repeat-like"/>
    <property type="match status" value="1"/>
</dbReference>
<protein>
    <submittedName>
        <fullName evidence="5">Putative transcription factor WD40-like family</fullName>
    </submittedName>
</protein>
<dbReference type="GO" id="GO:0034045">
    <property type="term" value="C:phagophore assembly site membrane"/>
    <property type="evidence" value="ECO:0007669"/>
    <property type="project" value="UniProtKB-SubCell"/>
</dbReference>
<evidence type="ECO:0000256" key="3">
    <source>
        <dbReference type="ARBA" id="ARBA00022737"/>
    </source>
</evidence>
<evidence type="ECO:0000256" key="2">
    <source>
        <dbReference type="ARBA" id="ARBA00022574"/>
    </source>
</evidence>
<organism evidence="5 6">
    <name type="scientific">Medicago truncatula</name>
    <name type="common">Barrel medic</name>
    <name type="synonym">Medicago tribuloides</name>
    <dbReference type="NCBI Taxonomy" id="3880"/>
    <lineage>
        <taxon>Eukaryota</taxon>
        <taxon>Viridiplantae</taxon>
        <taxon>Streptophyta</taxon>
        <taxon>Embryophyta</taxon>
        <taxon>Tracheophyta</taxon>
        <taxon>Spermatophyta</taxon>
        <taxon>Magnoliopsida</taxon>
        <taxon>eudicotyledons</taxon>
        <taxon>Gunneridae</taxon>
        <taxon>Pentapetalae</taxon>
        <taxon>rosids</taxon>
        <taxon>fabids</taxon>
        <taxon>Fabales</taxon>
        <taxon>Fabaceae</taxon>
        <taxon>Papilionoideae</taxon>
        <taxon>50 kb inversion clade</taxon>
        <taxon>NPAAA clade</taxon>
        <taxon>Hologalegina</taxon>
        <taxon>IRL clade</taxon>
        <taxon>Trifolieae</taxon>
        <taxon>Medicago</taxon>
    </lineage>
</organism>
<dbReference type="EMBL" id="PSQE01000001">
    <property type="protein sequence ID" value="RHN81143.1"/>
    <property type="molecule type" value="Genomic_DNA"/>
</dbReference>
<dbReference type="SMART" id="SM00320">
    <property type="entry name" value="WD40"/>
    <property type="match status" value="2"/>
</dbReference>
<comment type="similarity">
    <text evidence="4">Belongs to the WD repeat PROPPIN family.</text>
</comment>
<sequence>MLPLTLSFNQDQTCFSASTPTGFRVFSCDPLRHLFRRIFPGAGFTHLEMLFQSNILALVGNGSHPQFPLNKLILWDDYRGESFGSLSFRTAIRGVRLRRDRIVVALEFHIYVYNFKDLKHLHKVETYANPKGLCVVSQLADSMVLACPGLHKGEVRVEHYSKKKINYVMAHHSSLACFALTFNGKFLATASIRGTLIRVFDTANGALLQEVRRGANAAEIYSLAFSSTAQWLAVSSDKGTVHVFCLKVNISNTEHEKSQSSSNSSVASITSSFSSSLPFIKIKGSWFNCSRINVEGVLPKYFNSEWSFAQFHLHEHCRYTVAFGDQKNTLTILGMDGSFYRCEFDPVHGGQMTQLESHNFLKLEVA</sequence>
<dbReference type="Gene3D" id="2.130.10.10">
    <property type="entry name" value="YVTN repeat-like/Quinoprotein amine dehydrogenase"/>
    <property type="match status" value="1"/>
</dbReference>
<dbReference type="PANTHER" id="PTHR11227">
    <property type="entry name" value="WD-REPEAT PROTEIN INTERACTING WITH PHOSPHOINOSIDES WIPI -RELATED"/>
    <property type="match status" value="1"/>
</dbReference>
<proteinExistence type="inferred from homology"/>
<dbReference type="InterPro" id="IPR001680">
    <property type="entry name" value="WD40_rpt"/>
</dbReference>
<reference evidence="6" key="1">
    <citation type="journal article" date="2018" name="Nat. Plants">
        <title>Whole-genome landscape of Medicago truncatula symbiotic genes.</title>
        <authorList>
            <person name="Pecrix Y."/>
            <person name="Staton S.E."/>
            <person name="Sallet E."/>
            <person name="Lelandais-Briere C."/>
            <person name="Moreau S."/>
            <person name="Carrere S."/>
            <person name="Blein T."/>
            <person name="Jardinaud M.F."/>
            <person name="Latrasse D."/>
            <person name="Zouine M."/>
            <person name="Zahm M."/>
            <person name="Kreplak J."/>
            <person name="Mayjonade B."/>
            <person name="Satge C."/>
            <person name="Perez M."/>
            <person name="Cauet S."/>
            <person name="Marande W."/>
            <person name="Chantry-Darmon C."/>
            <person name="Lopez-Roques C."/>
            <person name="Bouchez O."/>
            <person name="Berard A."/>
            <person name="Debelle F."/>
            <person name="Munos S."/>
            <person name="Bendahmane A."/>
            <person name="Berges H."/>
            <person name="Niebel A."/>
            <person name="Buitink J."/>
            <person name="Frugier F."/>
            <person name="Benhamed M."/>
            <person name="Crespi M."/>
            <person name="Gouzy J."/>
            <person name="Gamas P."/>
        </authorList>
    </citation>
    <scope>NUCLEOTIDE SEQUENCE [LARGE SCALE GENOMIC DNA]</scope>
    <source>
        <strain evidence="6">cv. Jemalong A17</strain>
    </source>
</reference>
<dbReference type="AlphaFoldDB" id="A0A396JY08"/>
<dbReference type="Proteomes" id="UP000265566">
    <property type="component" value="Chromosome 1"/>
</dbReference>
<name>A0A396JY08_MEDTR</name>
<accession>A0A396JY08</accession>
<evidence type="ECO:0000313" key="6">
    <source>
        <dbReference type="Proteomes" id="UP000265566"/>
    </source>
</evidence>
<comment type="subcellular location">
    <subcellularLocation>
        <location evidence="1">Preautophagosomal structure membrane</location>
        <topology evidence="1">Peripheral membrane protein</topology>
    </subcellularLocation>
</comment>
<evidence type="ECO:0000256" key="4">
    <source>
        <dbReference type="ARBA" id="ARBA00025740"/>
    </source>
</evidence>
<dbReference type="InterPro" id="IPR036322">
    <property type="entry name" value="WD40_repeat_dom_sf"/>
</dbReference>